<comment type="caution">
    <text evidence="2">The sequence shown here is derived from an EMBL/GenBank/DDBJ whole genome shotgun (WGS) entry which is preliminary data.</text>
</comment>
<dbReference type="Proteomes" id="UP000468638">
    <property type="component" value="Unassembled WGS sequence"/>
</dbReference>
<protein>
    <submittedName>
        <fullName evidence="2">Uncharacterized protein</fullName>
    </submittedName>
</protein>
<organism evidence="2 3">
    <name type="scientific">Pontibacillus yanchengensis</name>
    <dbReference type="NCBI Taxonomy" id="462910"/>
    <lineage>
        <taxon>Bacteria</taxon>
        <taxon>Bacillati</taxon>
        <taxon>Bacillota</taxon>
        <taxon>Bacilli</taxon>
        <taxon>Bacillales</taxon>
        <taxon>Bacillaceae</taxon>
        <taxon>Pontibacillus</taxon>
    </lineage>
</organism>
<evidence type="ECO:0000313" key="2">
    <source>
        <dbReference type="EMBL" id="MYL32318.1"/>
    </source>
</evidence>
<dbReference type="AlphaFoldDB" id="A0A6I4ZQ39"/>
<feature type="compositionally biased region" description="Acidic residues" evidence="1">
    <location>
        <begin position="55"/>
        <end position="67"/>
    </location>
</feature>
<evidence type="ECO:0000256" key="1">
    <source>
        <dbReference type="SAM" id="MobiDB-lite"/>
    </source>
</evidence>
<accession>A0A6I4ZQ39</accession>
<dbReference type="EMBL" id="WMEQ01000001">
    <property type="protein sequence ID" value="MYL32318.1"/>
    <property type="molecule type" value="Genomic_DNA"/>
</dbReference>
<dbReference type="RefSeq" id="WP_160847620.1">
    <property type="nucleotide sequence ID" value="NZ_WMEQ01000001.1"/>
</dbReference>
<name>A0A6I4ZQ39_9BACI</name>
<proteinExistence type="predicted"/>
<feature type="region of interest" description="Disordered" evidence="1">
    <location>
        <begin position="35"/>
        <end position="67"/>
    </location>
</feature>
<sequence length="67" mass="7411">MKLASDLDISSGRIVDMLDLYREHVAPLAEKWKEWKDTQVNSEEDPSDSGSELGANEDDEDSQDGAA</sequence>
<evidence type="ECO:0000313" key="3">
    <source>
        <dbReference type="Proteomes" id="UP000468638"/>
    </source>
</evidence>
<gene>
    <name evidence="2" type="ORF">GLW05_01695</name>
</gene>
<reference evidence="2 3" key="1">
    <citation type="submission" date="2019-11" db="EMBL/GenBank/DDBJ databases">
        <title>Genome sequences of 17 halophilic strains isolated from different environments.</title>
        <authorList>
            <person name="Furrow R.E."/>
        </authorList>
    </citation>
    <scope>NUCLEOTIDE SEQUENCE [LARGE SCALE GENOMIC DNA]</scope>
    <source>
        <strain evidence="2 3">22514_16_FS</strain>
    </source>
</reference>
<dbReference type="OrthoDB" id="2589518at2"/>